<keyword evidence="2" id="KW-1185">Reference proteome</keyword>
<protein>
    <submittedName>
        <fullName evidence="1">Uncharacterized protein</fullName>
    </submittedName>
</protein>
<organism evidence="1 2">
    <name type="scientific">Dreissena polymorpha</name>
    <name type="common">Zebra mussel</name>
    <name type="synonym">Mytilus polymorpha</name>
    <dbReference type="NCBI Taxonomy" id="45954"/>
    <lineage>
        <taxon>Eukaryota</taxon>
        <taxon>Metazoa</taxon>
        <taxon>Spiralia</taxon>
        <taxon>Lophotrochozoa</taxon>
        <taxon>Mollusca</taxon>
        <taxon>Bivalvia</taxon>
        <taxon>Autobranchia</taxon>
        <taxon>Heteroconchia</taxon>
        <taxon>Euheterodonta</taxon>
        <taxon>Imparidentia</taxon>
        <taxon>Neoheterodontei</taxon>
        <taxon>Myida</taxon>
        <taxon>Dreissenoidea</taxon>
        <taxon>Dreissenidae</taxon>
        <taxon>Dreissena</taxon>
    </lineage>
</organism>
<comment type="caution">
    <text evidence="1">The sequence shown here is derived from an EMBL/GenBank/DDBJ whole genome shotgun (WGS) entry which is preliminary data.</text>
</comment>
<reference evidence="1" key="2">
    <citation type="submission" date="2020-11" db="EMBL/GenBank/DDBJ databases">
        <authorList>
            <person name="McCartney M.A."/>
            <person name="Auch B."/>
            <person name="Kono T."/>
            <person name="Mallez S."/>
            <person name="Becker A."/>
            <person name="Gohl D.M."/>
            <person name="Silverstein K.A.T."/>
            <person name="Koren S."/>
            <person name="Bechman K.B."/>
            <person name="Herman A."/>
            <person name="Abrahante J.E."/>
            <person name="Garbe J."/>
        </authorList>
    </citation>
    <scope>NUCLEOTIDE SEQUENCE</scope>
    <source>
        <strain evidence="1">Duluth1</strain>
        <tissue evidence="1">Whole animal</tissue>
    </source>
</reference>
<dbReference type="Proteomes" id="UP000828390">
    <property type="component" value="Unassembled WGS sequence"/>
</dbReference>
<reference evidence="1" key="1">
    <citation type="journal article" date="2019" name="bioRxiv">
        <title>The Genome of the Zebra Mussel, Dreissena polymorpha: A Resource for Invasive Species Research.</title>
        <authorList>
            <person name="McCartney M.A."/>
            <person name="Auch B."/>
            <person name="Kono T."/>
            <person name="Mallez S."/>
            <person name="Zhang Y."/>
            <person name="Obille A."/>
            <person name="Becker A."/>
            <person name="Abrahante J.E."/>
            <person name="Garbe J."/>
            <person name="Badalamenti J.P."/>
            <person name="Herman A."/>
            <person name="Mangelson H."/>
            <person name="Liachko I."/>
            <person name="Sullivan S."/>
            <person name="Sone E.D."/>
            <person name="Koren S."/>
            <person name="Silverstein K.A.T."/>
            <person name="Beckman K.B."/>
            <person name="Gohl D.M."/>
        </authorList>
    </citation>
    <scope>NUCLEOTIDE SEQUENCE</scope>
    <source>
        <strain evidence="1">Duluth1</strain>
        <tissue evidence="1">Whole animal</tissue>
    </source>
</reference>
<evidence type="ECO:0000313" key="1">
    <source>
        <dbReference type="EMBL" id="KAH3734421.1"/>
    </source>
</evidence>
<name>A0A9D4CYC8_DREPO</name>
<dbReference type="EMBL" id="JAIWYP010000011">
    <property type="protein sequence ID" value="KAH3734421.1"/>
    <property type="molecule type" value="Genomic_DNA"/>
</dbReference>
<evidence type="ECO:0000313" key="2">
    <source>
        <dbReference type="Proteomes" id="UP000828390"/>
    </source>
</evidence>
<sequence length="127" mass="14205">MENADTGDLVISGMCKHVSSSSTKEPLSEFDIANTGEKLSTIFDEILNLKVEQASSHEIIASTHEYMKLACGKIVNICNVTNKQSHLLKTLSYKSIDLEARGRKNNLIFRGISESRYENCATRVFEF</sequence>
<proteinExistence type="predicted"/>
<gene>
    <name evidence="1" type="ORF">DPMN_040861</name>
</gene>
<accession>A0A9D4CYC8</accession>
<dbReference type="AlphaFoldDB" id="A0A9D4CYC8"/>